<protein>
    <submittedName>
        <fullName evidence="2">Methyltransferase domain protein</fullName>
    </submittedName>
</protein>
<organism evidence="2 3">
    <name type="scientific">Actinomyces johnsonii F0542</name>
    <dbReference type="NCBI Taxonomy" id="1321818"/>
    <lineage>
        <taxon>Bacteria</taxon>
        <taxon>Bacillati</taxon>
        <taxon>Actinomycetota</taxon>
        <taxon>Actinomycetes</taxon>
        <taxon>Actinomycetales</taxon>
        <taxon>Actinomycetaceae</taxon>
        <taxon>Actinomyces</taxon>
    </lineage>
</organism>
<dbReference type="CDD" id="cd02440">
    <property type="entry name" value="AdoMet_MTases"/>
    <property type="match status" value="1"/>
</dbReference>
<evidence type="ECO:0000313" key="2">
    <source>
        <dbReference type="EMBL" id="ERH24112.1"/>
    </source>
</evidence>
<accession>U1S0B8</accession>
<dbReference type="InterPro" id="IPR041698">
    <property type="entry name" value="Methyltransf_25"/>
</dbReference>
<dbReference type="EMBL" id="AWSE01000070">
    <property type="protein sequence ID" value="ERH24112.1"/>
    <property type="molecule type" value="Genomic_DNA"/>
</dbReference>
<dbReference type="SUPFAM" id="SSF53335">
    <property type="entry name" value="S-adenosyl-L-methionine-dependent methyltransferases"/>
    <property type="match status" value="1"/>
</dbReference>
<dbReference type="RefSeq" id="WP_021608067.1">
    <property type="nucleotide sequence ID" value="NZ_KE951848.1"/>
</dbReference>
<gene>
    <name evidence="2" type="ORF">HMPREF1979_01486</name>
</gene>
<dbReference type="GO" id="GO:0008168">
    <property type="term" value="F:methyltransferase activity"/>
    <property type="evidence" value="ECO:0007669"/>
    <property type="project" value="UniProtKB-KW"/>
</dbReference>
<dbReference type="AlphaFoldDB" id="U1S0B8"/>
<feature type="domain" description="Methyltransferase" evidence="1">
    <location>
        <begin position="62"/>
        <end position="154"/>
    </location>
</feature>
<dbReference type="GO" id="GO:0032259">
    <property type="term" value="P:methylation"/>
    <property type="evidence" value="ECO:0007669"/>
    <property type="project" value="UniProtKB-KW"/>
</dbReference>
<proteinExistence type="predicted"/>
<keyword evidence="2" id="KW-0808">Transferase</keyword>
<dbReference type="Pfam" id="PF13649">
    <property type="entry name" value="Methyltransf_25"/>
    <property type="match status" value="1"/>
</dbReference>
<keyword evidence="3" id="KW-1185">Reference proteome</keyword>
<dbReference type="PATRIC" id="fig|1321818.3.peg.1246"/>
<dbReference type="Gene3D" id="3.40.50.150">
    <property type="entry name" value="Vaccinia Virus protein VP39"/>
    <property type="match status" value="1"/>
</dbReference>
<keyword evidence="2" id="KW-0489">Methyltransferase</keyword>
<name>U1S0B8_9ACTO</name>
<evidence type="ECO:0000259" key="1">
    <source>
        <dbReference type="Pfam" id="PF13649"/>
    </source>
</evidence>
<dbReference type="HOGENOM" id="CLU_063024_0_0_11"/>
<reference evidence="2 3" key="1">
    <citation type="submission" date="2013-08" db="EMBL/GenBank/DDBJ databases">
        <authorList>
            <person name="Weinstock G."/>
            <person name="Sodergren E."/>
            <person name="Wylie T."/>
            <person name="Fulton L."/>
            <person name="Fulton R."/>
            <person name="Fronick C."/>
            <person name="O'Laughlin M."/>
            <person name="Godfrey J."/>
            <person name="Miner T."/>
            <person name="Herter B."/>
            <person name="Appelbaum E."/>
            <person name="Cordes M."/>
            <person name="Lek S."/>
            <person name="Wollam A."/>
            <person name="Pepin K.H."/>
            <person name="Palsikar V.B."/>
            <person name="Mitreva M."/>
            <person name="Wilson R.K."/>
        </authorList>
    </citation>
    <scope>NUCLEOTIDE SEQUENCE [LARGE SCALE GENOMIC DNA]</scope>
    <source>
        <strain evidence="2 3">F0542</strain>
    </source>
</reference>
<sequence length="289" mass="32543">MLVKNNLDRRSVTGFSFQWRARQTGAGEDPGVIYGYRIPQFVEWMSQTFFGHLDTATQQQWILDAGCGSAEKSAELAVRYPQHQVVALDQSTAIKQTAARFGDIANLHFVRGDVLRPPLLGGAFSQVVSVGVLHHTRSTQAAFEMVADLVGPAGGLLVWLYPREGEDSFWDGLYRQRDCHFAGLGSKLPRPLVMAWCRAYVKVFSNQIKSFLVREHKRNCQIFPPEIYPVFHSRAEMARSAVFLSFDNVMPRYQFRHGRQEVIGWFEAGGFGTPDTSYPGFFAAMRATP</sequence>
<dbReference type="Proteomes" id="UP000016536">
    <property type="component" value="Unassembled WGS sequence"/>
</dbReference>
<comment type="caution">
    <text evidence="2">The sequence shown here is derived from an EMBL/GenBank/DDBJ whole genome shotgun (WGS) entry which is preliminary data.</text>
</comment>
<dbReference type="InterPro" id="IPR029063">
    <property type="entry name" value="SAM-dependent_MTases_sf"/>
</dbReference>
<evidence type="ECO:0000313" key="3">
    <source>
        <dbReference type="Proteomes" id="UP000016536"/>
    </source>
</evidence>